<dbReference type="Pfam" id="PF02622">
    <property type="entry name" value="DUF179"/>
    <property type="match status" value="1"/>
</dbReference>
<dbReference type="AlphaFoldDB" id="A0A542VZV7"/>
<reference evidence="3 4" key="1">
    <citation type="submission" date="2019-06" db="EMBL/GenBank/DDBJ databases">
        <title>Genome sequencing of Zymomonas mobilis strains for genetic engineering and biofuel applications.</title>
        <authorList>
            <person name="Teravest M."/>
        </authorList>
    </citation>
    <scope>NUCLEOTIDE SEQUENCE [LARGE SCALE GENOMIC DNA]</scope>
    <source>
        <strain evidence="3 4">AN0101</strain>
    </source>
</reference>
<accession>A0A542VZV7</accession>
<organism evidence="3 4">
    <name type="scientific">Zymomonas mobilis</name>
    <dbReference type="NCBI Taxonomy" id="542"/>
    <lineage>
        <taxon>Bacteria</taxon>
        <taxon>Pseudomonadati</taxon>
        <taxon>Pseudomonadota</taxon>
        <taxon>Alphaproteobacteria</taxon>
        <taxon>Sphingomonadales</taxon>
        <taxon>Zymomonadaceae</taxon>
        <taxon>Zymomonas</taxon>
    </lineage>
</organism>
<dbReference type="HAMAP" id="MF_00758">
    <property type="entry name" value="UPF0301"/>
    <property type="match status" value="1"/>
</dbReference>
<name>A0A542VZV7_ZYMMB</name>
<dbReference type="PANTHER" id="PTHR30327">
    <property type="entry name" value="UNCHARACTERIZED PROTEIN YQGE"/>
    <property type="match status" value="1"/>
</dbReference>
<dbReference type="InterPro" id="IPR003774">
    <property type="entry name" value="AlgH-like"/>
</dbReference>
<dbReference type="SUPFAM" id="SSF143456">
    <property type="entry name" value="VC0467-like"/>
    <property type="match status" value="1"/>
</dbReference>
<sequence>MAICNPCSDLSGLLLLALPTMRDAEFQNAVIALCAFNEKGALGLNISRIVPDVTLHSLMRQLNIEPGLAPDRPIHDGGPCETQRGMVLHSRDWKSPDSMMVGQDWALTSTLDVLHALSRGDGPKHWLVALGYAGWGAGQLDQEMKQADWFVSKADDQLLFACPAEDRWQQSYQKSGVDLYRLAVKVGQA</sequence>
<dbReference type="RefSeq" id="WP_141919246.1">
    <property type="nucleotide sequence ID" value="NZ_VFOF01000001.1"/>
</dbReference>
<dbReference type="Gene3D" id="3.40.1740.10">
    <property type="entry name" value="VC0467-like"/>
    <property type="match status" value="1"/>
</dbReference>
<dbReference type="GO" id="GO:0005829">
    <property type="term" value="C:cytosol"/>
    <property type="evidence" value="ECO:0007669"/>
    <property type="project" value="TreeGrafter"/>
</dbReference>
<evidence type="ECO:0000313" key="3">
    <source>
        <dbReference type="EMBL" id="TQL16848.1"/>
    </source>
</evidence>
<comment type="caution">
    <text evidence="3">The sequence shown here is derived from an EMBL/GenBank/DDBJ whole genome shotgun (WGS) entry which is preliminary data.</text>
</comment>
<evidence type="ECO:0000313" key="4">
    <source>
        <dbReference type="Proteomes" id="UP000316887"/>
    </source>
</evidence>
<gene>
    <name evidence="3" type="ORF">FBY58_0396</name>
</gene>
<dbReference type="OrthoDB" id="9807486at2"/>
<comment type="similarity">
    <text evidence="1 2">Belongs to the UPF0301 (AlgH) family.</text>
</comment>
<dbReference type="Proteomes" id="UP000316887">
    <property type="component" value="Unassembled WGS sequence"/>
</dbReference>
<dbReference type="PANTHER" id="PTHR30327:SF1">
    <property type="entry name" value="UPF0301 PROTEIN YQGE"/>
    <property type="match status" value="1"/>
</dbReference>
<evidence type="ECO:0000256" key="2">
    <source>
        <dbReference type="HAMAP-Rule" id="MF_00758"/>
    </source>
</evidence>
<evidence type="ECO:0000256" key="1">
    <source>
        <dbReference type="ARBA" id="ARBA00009600"/>
    </source>
</evidence>
<protein>
    <recommendedName>
        <fullName evidence="2">UPF0301 protein FBY58_0396</fullName>
    </recommendedName>
</protein>
<proteinExistence type="inferred from homology"/>
<dbReference type="EMBL" id="VFOF01000001">
    <property type="protein sequence ID" value="TQL16848.1"/>
    <property type="molecule type" value="Genomic_DNA"/>
</dbReference>